<protein>
    <submittedName>
        <fullName evidence="3">Uncharacterized protein LOC104233927</fullName>
    </submittedName>
</protein>
<accession>A0A1U7XGV3</accession>
<organism evidence="2 3">
    <name type="scientific">Nicotiana sylvestris</name>
    <name type="common">Wood tobacco</name>
    <name type="synonym">South American tobacco</name>
    <dbReference type="NCBI Taxonomy" id="4096"/>
    <lineage>
        <taxon>Eukaryota</taxon>
        <taxon>Viridiplantae</taxon>
        <taxon>Streptophyta</taxon>
        <taxon>Embryophyta</taxon>
        <taxon>Tracheophyta</taxon>
        <taxon>Spermatophyta</taxon>
        <taxon>Magnoliopsida</taxon>
        <taxon>eudicotyledons</taxon>
        <taxon>Gunneridae</taxon>
        <taxon>Pentapetalae</taxon>
        <taxon>asterids</taxon>
        <taxon>lamiids</taxon>
        <taxon>Solanales</taxon>
        <taxon>Solanaceae</taxon>
        <taxon>Nicotianoideae</taxon>
        <taxon>Nicotianeae</taxon>
        <taxon>Nicotiana</taxon>
    </lineage>
</organism>
<dbReference type="Proteomes" id="UP000189701">
    <property type="component" value="Unplaced"/>
</dbReference>
<keyword evidence="2" id="KW-1185">Reference proteome</keyword>
<dbReference type="PANTHER" id="PTHR33223">
    <property type="entry name" value="CCHC-TYPE DOMAIN-CONTAINING PROTEIN"/>
    <property type="match status" value="1"/>
</dbReference>
<dbReference type="AlphaFoldDB" id="A0A1U7XGV3"/>
<proteinExistence type="predicted"/>
<dbReference type="RefSeq" id="XP_009785690.1">
    <property type="nucleotide sequence ID" value="XM_009787388.1"/>
</dbReference>
<evidence type="ECO:0000313" key="2">
    <source>
        <dbReference type="Proteomes" id="UP000189701"/>
    </source>
</evidence>
<gene>
    <name evidence="3" type="primary">LOC104233927</name>
</gene>
<evidence type="ECO:0000256" key="1">
    <source>
        <dbReference type="SAM" id="MobiDB-lite"/>
    </source>
</evidence>
<evidence type="ECO:0000313" key="3">
    <source>
        <dbReference type="RefSeq" id="XP_009785690.1"/>
    </source>
</evidence>
<feature type="compositionally biased region" description="Basic and acidic residues" evidence="1">
    <location>
        <begin position="81"/>
        <end position="90"/>
    </location>
</feature>
<reference evidence="3" key="2">
    <citation type="submission" date="2025-08" db="UniProtKB">
        <authorList>
            <consortium name="RefSeq"/>
        </authorList>
    </citation>
    <scope>IDENTIFICATION</scope>
    <source>
        <tissue evidence="3">Leaf</tissue>
    </source>
</reference>
<dbReference type="OrthoDB" id="1745086at2759"/>
<feature type="region of interest" description="Disordered" evidence="1">
    <location>
        <begin position="67"/>
        <end position="90"/>
    </location>
</feature>
<sequence length="190" mass="22577">MLADSFVKVYAVAIKVATRKSDILKIKQKENGMMREFMSRFQMEWMELPPLFDDWAEPKQNKERYQPYLEERRNAPRRNPPRNDWRVDQGHDPQGFINKARIDRNVVPTGAPHLSEYNFNVDVSNIVFAISEIRDAKWPKPMLSDPSQRNYNLVCEFHNSHIHRTEDCHQLREEVARLLDKGHLREFLSD</sequence>
<reference evidence="2" key="1">
    <citation type="journal article" date="2013" name="Genome Biol.">
        <title>Reference genomes and transcriptomes of Nicotiana sylvestris and Nicotiana tomentosiformis.</title>
        <authorList>
            <person name="Sierro N."/>
            <person name="Battey J.N."/>
            <person name="Ouadi S."/>
            <person name="Bovet L."/>
            <person name="Goepfert S."/>
            <person name="Bakaher N."/>
            <person name="Peitsch M.C."/>
            <person name="Ivanov N.V."/>
        </authorList>
    </citation>
    <scope>NUCLEOTIDE SEQUENCE [LARGE SCALE GENOMIC DNA]</scope>
</reference>
<dbReference type="PANTHER" id="PTHR33223:SF11">
    <property type="entry name" value="ELEMENT PROTEIN, PUTATIVE-RELATED"/>
    <property type="match status" value="1"/>
</dbReference>
<name>A0A1U7XGV3_NICSY</name>